<dbReference type="Gene3D" id="1.10.8.60">
    <property type="match status" value="1"/>
</dbReference>
<dbReference type="PRINTS" id="PR01590">
    <property type="entry name" value="HTHFIS"/>
</dbReference>
<dbReference type="Proteomes" id="UP000199584">
    <property type="component" value="Unassembled WGS sequence"/>
</dbReference>
<evidence type="ECO:0000313" key="8">
    <source>
        <dbReference type="EMBL" id="SFQ95495.1"/>
    </source>
</evidence>
<dbReference type="FunFam" id="3.40.50.300:FF:000006">
    <property type="entry name" value="DNA-binding transcriptional regulator NtrC"/>
    <property type="match status" value="1"/>
</dbReference>
<dbReference type="InterPro" id="IPR002078">
    <property type="entry name" value="Sigma_54_int"/>
</dbReference>
<keyword evidence="3" id="KW-0805">Transcription regulation</keyword>
<keyword evidence="1" id="KW-0547">Nucleotide-binding</keyword>
<dbReference type="Pfam" id="PF25601">
    <property type="entry name" value="AAA_lid_14"/>
    <property type="match status" value="1"/>
</dbReference>
<evidence type="ECO:0000256" key="5">
    <source>
        <dbReference type="ARBA" id="ARBA00023163"/>
    </source>
</evidence>
<protein>
    <submittedName>
        <fullName evidence="8">Transcriptional regulator of acetoin/glycerol metabolism</fullName>
    </submittedName>
</protein>
<dbReference type="Gene3D" id="3.30.450.40">
    <property type="match status" value="1"/>
</dbReference>
<dbReference type="CDD" id="cd00009">
    <property type="entry name" value="AAA"/>
    <property type="match status" value="1"/>
</dbReference>
<dbReference type="InterPro" id="IPR003018">
    <property type="entry name" value="GAF"/>
</dbReference>
<evidence type="ECO:0000259" key="6">
    <source>
        <dbReference type="PROSITE" id="PS50045"/>
    </source>
</evidence>
<reference evidence="9" key="1">
    <citation type="submission" date="2016-10" db="EMBL/GenBank/DDBJ databases">
        <authorList>
            <person name="Varghese N."/>
            <person name="Submissions S."/>
        </authorList>
    </citation>
    <scope>NUCLEOTIDE SEQUENCE [LARGE SCALE GENOMIC DNA]</scope>
    <source>
        <strain evidence="9">DSM 3669</strain>
    </source>
</reference>
<dbReference type="InterPro" id="IPR058031">
    <property type="entry name" value="AAA_lid_NorR"/>
</dbReference>
<evidence type="ECO:0000256" key="3">
    <source>
        <dbReference type="ARBA" id="ARBA00023015"/>
    </source>
</evidence>
<dbReference type="OrthoDB" id="9803970at2"/>
<sequence length="649" mass="72742">MPKKIWQKVINNGDFNLLKNKPLILKSWKRSVQFGIVPYNINNRDDELSHTAFKELRDKYGELIFIATPIITNLYFTLKGTNTAIYLIEKDGYILKAIGDNEILNELTKIRLVEGANWHEKSKGTNGIGTALIEQKPVSIHAEEHFCEPFHHLSCFAAPIFDTNKNLIALLDVTLLAKQAHPHLMALVIAAAKAIETQLYANDLKKRLLNSVKQSNLILNNIDYGIFWVNQLGYITYLNSICSNKLGVDASDLIGRHIEDVFNLPASFKEMISDNVKFLDRSGQIKIDFQGNTLWCQLKPLVGPLGEKLGIAFSLSPKTSTITVVKPRKQKNEITFEDIIGNSNSMKESIRLAMQAATTNLTILITGETGTGKEVFARAIHNESHYNKGPFIAINCGAIPETLIESELFGYEDGAFTGAKKGGRPGKFELANNGTIFLDEIGEMPLYIQVKLLRVLQEREIVRVGGVKTIPIDVRVIAATNKDLESEIKQGQFRQDLYYRLNVINIKIPPLRERREDILPLANHFLSKAPMKCSISPPAESILCKYFWPGNVRELENIIVRAASFCISGIITPSNLPNEIKRKTQSSNSHILTTGKSFNLKNLESLTIVEILKQSKGNCTLAAKRLGISRTTLYRKLKALGIQKEEFQN</sequence>
<dbReference type="Pfam" id="PF00158">
    <property type="entry name" value="Sigma54_activat"/>
    <property type="match status" value="1"/>
</dbReference>
<dbReference type="PANTHER" id="PTHR32071">
    <property type="entry name" value="TRANSCRIPTIONAL REGULATORY PROTEIN"/>
    <property type="match status" value="1"/>
</dbReference>
<dbReference type="InterPro" id="IPR035965">
    <property type="entry name" value="PAS-like_dom_sf"/>
</dbReference>
<keyword evidence="9" id="KW-1185">Reference proteome</keyword>
<dbReference type="Gene3D" id="1.10.10.60">
    <property type="entry name" value="Homeodomain-like"/>
    <property type="match status" value="1"/>
</dbReference>
<evidence type="ECO:0000313" key="9">
    <source>
        <dbReference type="Proteomes" id="UP000199584"/>
    </source>
</evidence>
<dbReference type="STRING" id="39060.SAMN05660706_101203"/>
<dbReference type="InterPro" id="IPR027417">
    <property type="entry name" value="P-loop_NTPase"/>
</dbReference>
<dbReference type="GO" id="GO:0043565">
    <property type="term" value="F:sequence-specific DNA binding"/>
    <property type="evidence" value="ECO:0007669"/>
    <property type="project" value="InterPro"/>
</dbReference>
<evidence type="ECO:0000256" key="1">
    <source>
        <dbReference type="ARBA" id="ARBA00022741"/>
    </source>
</evidence>
<proteinExistence type="predicted"/>
<dbReference type="PANTHER" id="PTHR32071:SF57">
    <property type="entry name" value="C4-DICARBOXYLATE TRANSPORT TRANSCRIPTIONAL REGULATORY PROTEIN DCTD"/>
    <property type="match status" value="1"/>
</dbReference>
<dbReference type="Gene3D" id="3.40.50.300">
    <property type="entry name" value="P-loop containing nucleotide triphosphate hydrolases"/>
    <property type="match status" value="1"/>
</dbReference>
<organism evidence="8 9">
    <name type="scientific">Desulfoscipio geothermicus DSM 3669</name>
    <dbReference type="NCBI Taxonomy" id="1121426"/>
    <lineage>
        <taxon>Bacteria</taxon>
        <taxon>Bacillati</taxon>
        <taxon>Bacillota</taxon>
        <taxon>Clostridia</taxon>
        <taxon>Eubacteriales</taxon>
        <taxon>Desulfallaceae</taxon>
        <taxon>Desulfoscipio</taxon>
    </lineage>
</organism>
<evidence type="ECO:0000256" key="2">
    <source>
        <dbReference type="ARBA" id="ARBA00022840"/>
    </source>
</evidence>
<dbReference type="GO" id="GO:0005524">
    <property type="term" value="F:ATP binding"/>
    <property type="evidence" value="ECO:0007669"/>
    <property type="project" value="UniProtKB-KW"/>
</dbReference>
<keyword evidence="5" id="KW-0804">Transcription</keyword>
<keyword evidence="4" id="KW-0238">DNA-binding</keyword>
<dbReference type="Gene3D" id="3.30.450.20">
    <property type="entry name" value="PAS domain"/>
    <property type="match status" value="1"/>
</dbReference>
<dbReference type="InterPro" id="IPR025944">
    <property type="entry name" value="Sigma_54_int_dom_CS"/>
</dbReference>
<feature type="domain" description="Sigma-54 factor interaction" evidence="6">
    <location>
        <begin position="339"/>
        <end position="564"/>
    </location>
</feature>
<dbReference type="InterPro" id="IPR025662">
    <property type="entry name" value="Sigma_54_int_dom_ATP-bd_1"/>
</dbReference>
<dbReference type="PROSITE" id="PS00676">
    <property type="entry name" value="SIGMA54_INTERACT_2"/>
    <property type="match status" value="1"/>
</dbReference>
<dbReference type="InterPro" id="IPR009057">
    <property type="entry name" value="Homeodomain-like_sf"/>
</dbReference>
<gene>
    <name evidence="8" type="ORF">SAMN05660706_101203</name>
</gene>
<dbReference type="SMART" id="SM00382">
    <property type="entry name" value="AAA"/>
    <property type="match status" value="1"/>
</dbReference>
<feature type="domain" description="PAS" evidence="7">
    <location>
        <begin position="211"/>
        <end position="264"/>
    </location>
</feature>
<dbReference type="PROSITE" id="PS50112">
    <property type="entry name" value="PAS"/>
    <property type="match status" value="1"/>
</dbReference>
<dbReference type="AlphaFoldDB" id="A0A1I6CQM7"/>
<dbReference type="Pfam" id="PF01590">
    <property type="entry name" value="GAF"/>
    <property type="match status" value="1"/>
</dbReference>
<dbReference type="PROSITE" id="PS00675">
    <property type="entry name" value="SIGMA54_INTERACT_1"/>
    <property type="match status" value="1"/>
</dbReference>
<dbReference type="InterPro" id="IPR002197">
    <property type="entry name" value="HTH_Fis"/>
</dbReference>
<dbReference type="InterPro" id="IPR003593">
    <property type="entry name" value="AAA+_ATPase"/>
</dbReference>
<dbReference type="GO" id="GO:0006355">
    <property type="term" value="P:regulation of DNA-templated transcription"/>
    <property type="evidence" value="ECO:0007669"/>
    <property type="project" value="InterPro"/>
</dbReference>
<name>A0A1I6CQM7_9FIRM</name>
<keyword evidence="2" id="KW-0067">ATP-binding</keyword>
<dbReference type="PROSITE" id="PS50045">
    <property type="entry name" value="SIGMA54_INTERACT_4"/>
    <property type="match status" value="1"/>
</dbReference>
<dbReference type="InterPro" id="IPR025943">
    <property type="entry name" value="Sigma_54_int_dom_ATP-bd_2"/>
</dbReference>
<dbReference type="RefSeq" id="WP_092481599.1">
    <property type="nucleotide sequence ID" value="NZ_FOYM01000001.1"/>
</dbReference>
<dbReference type="InterPro" id="IPR000014">
    <property type="entry name" value="PAS"/>
</dbReference>
<accession>A0A1I6CQM7</accession>
<dbReference type="SUPFAM" id="SSF55785">
    <property type="entry name" value="PYP-like sensor domain (PAS domain)"/>
    <property type="match status" value="1"/>
</dbReference>
<evidence type="ECO:0000256" key="4">
    <source>
        <dbReference type="ARBA" id="ARBA00023125"/>
    </source>
</evidence>
<dbReference type="SUPFAM" id="SSF52540">
    <property type="entry name" value="P-loop containing nucleoside triphosphate hydrolases"/>
    <property type="match status" value="1"/>
</dbReference>
<dbReference type="PROSITE" id="PS00688">
    <property type="entry name" value="SIGMA54_INTERACT_3"/>
    <property type="match status" value="1"/>
</dbReference>
<dbReference type="Pfam" id="PF02954">
    <property type="entry name" value="HTH_8"/>
    <property type="match status" value="1"/>
</dbReference>
<evidence type="ECO:0000259" key="7">
    <source>
        <dbReference type="PROSITE" id="PS50112"/>
    </source>
</evidence>
<dbReference type="EMBL" id="FOYM01000001">
    <property type="protein sequence ID" value="SFQ95495.1"/>
    <property type="molecule type" value="Genomic_DNA"/>
</dbReference>
<dbReference type="InterPro" id="IPR029016">
    <property type="entry name" value="GAF-like_dom_sf"/>
</dbReference>
<dbReference type="SUPFAM" id="SSF46689">
    <property type="entry name" value="Homeodomain-like"/>
    <property type="match status" value="1"/>
</dbReference>